<evidence type="ECO:0000313" key="1">
    <source>
        <dbReference type="EMBL" id="MAA12936.1"/>
    </source>
</evidence>
<proteinExistence type="predicted"/>
<reference evidence="1" key="1">
    <citation type="journal article" date="2017" name="Parasit. Vectors">
        <title>Sialotranscriptomics of Rhipicephalus zambeziensis reveals intricate expression profiles of secretory proteins and suggests tight temporal transcriptional regulation during blood-feeding.</title>
        <authorList>
            <person name="de Castro M.H."/>
            <person name="de Klerk D."/>
            <person name="Pienaar R."/>
            <person name="Rees D.J.G."/>
            <person name="Mans B.J."/>
        </authorList>
    </citation>
    <scope>NUCLEOTIDE SEQUENCE</scope>
    <source>
        <tissue evidence="1">Salivary glands</tissue>
    </source>
</reference>
<organism evidence="1">
    <name type="scientific">Rhipicephalus zambeziensis</name>
    <dbReference type="NCBI Taxonomy" id="60191"/>
    <lineage>
        <taxon>Eukaryota</taxon>
        <taxon>Metazoa</taxon>
        <taxon>Ecdysozoa</taxon>
        <taxon>Arthropoda</taxon>
        <taxon>Chelicerata</taxon>
        <taxon>Arachnida</taxon>
        <taxon>Acari</taxon>
        <taxon>Parasitiformes</taxon>
        <taxon>Ixodida</taxon>
        <taxon>Ixodoidea</taxon>
        <taxon>Ixodidae</taxon>
        <taxon>Rhipicephalinae</taxon>
        <taxon>Rhipicephalus</taxon>
        <taxon>Rhipicephalus</taxon>
    </lineage>
</organism>
<dbReference type="EMBL" id="GFPF01001790">
    <property type="protein sequence ID" value="MAA12936.1"/>
    <property type="molecule type" value="Transcribed_RNA"/>
</dbReference>
<sequence>MYIFTDPEAKSVTGEVGPEGGCGDRTPRRAYCAAHKIDSLLPGHYLTVPPSSLQSRFGVSRLSSRFRLNHLRAQGGQGGQGGSFLNHFREGPQVFFNFTTSGMSHHSF</sequence>
<accession>A0A224Y5U9</accession>
<name>A0A224Y5U9_9ACAR</name>
<protein>
    <submittedName>
        <fullName evidence="1">Uncharacterized protein</fullName>
    </submittedName>
</protein>
<dbReference type="AlphaFoldDB" id="A0A224Y5U9"/>